<name>A0A7X5LLS1_9ALTE</name>
<feature type="coiled-coil region" evidence="1">
    <location>
        <begin position="330"/>
        <end position="358"/>
    </location>
</feature>
<gene>
    <name evidence="2" type="ORF">GTH32_10955</name>
</gene>
<accession>A0A7X5LLS1</accession>
<organism evidence="2 3">
    <name type="scientific">Alteromonas profundi</name>
    <dbReference type="NCBI Taxonomy" id="2696062"/>
    <lineage>
        <taxon>Bacteria</taxon>
        <taxon>Pseudomonadati</taxon>
        <taxon>Pseudomonadota</taxon>
        <taxon>Gammaproteobacteria</taxon>
        <taxon>Alteromonadales</taxon>
        <taxon>Alteromonadaceae</taxon>
        <taxon>Alteromonas/Salinimonas group</taxon>
        <taxon>Alteromonas</taxon>
    </lineage>
</organism>
<dbReference type="AlphaFoldDB" id="A0A7X5LLS1"/>
<keyword evidence="3" id="KW-1185">Reference proteome</keyword>
<sequence>MQSECVDFYVRKNNLVLECNGLCSEEDQLEVDIQVNFKEKKEFYRFSGGLNELSDFKMEIDLNSLPLVDIEFKVFVKGTGESIGGKCNFFSTEFIDFPNRSPDLETSAFSARQVAISTQCSLPVRICMAVVYAYNSMDLNDSEKAAESKNILNKLLQRSDELNHSNSIRHNKGHLELSVNTVLWHLNIFLEDLSEFFKCITKFLLEICTAREKSGLTIRGTMGYNLVKLTNILSYLAFSSGNSPSLAFFSKLSMSFFSEVAVDFHKQQSNANEFAVLAEVHKSVLRNILLVDILEGKEPHKGYIQKLLGIKNAEYEKDFKDNLFRLYKGKEELHNHLASLLETRSELINEEINKLKEKLSGVNL</sequence>
<dbReference type="Proteomes" id="UP000470213">
    <property type="component" value="Unassembled WGS sequence"/>
</dbReference>
<comment type="caution">
    <text evidence="2">The sequence shown here is derived from an EMBL/GenBank/DDBJ whole genome shotgun (WGS) entry which is preliminary data.</text>
</comment>
<evidence type="ECO:0000313" key="3">
    <source>
        <dbReference type="Proteomes" id="UP000470213"/>
    </source>
</evidence>
<evidence type="ECO:0000313" key="2">
    <source>
        <dbReference type="EMBL" id="NDV91702.1"/>
    </source>
</evidence>
<proteinExistence type="predicted"/>
<dbReference type="EMBL" id="JAAAWN010000013">
    <property type="protein sequence ID" value="NDV91702.1"/>
    <property type="molecule type" value="Genomic_DNA"/>
</dbReference>
<protein>
    <submittedName>
        <fullName evidence="2">Uncharacterized protein</fullName>
    </submittedName>
</protein>
<reference evidence="2 3" key="1">
    <citation type="submission" date="2020-01" db="EMBL/GenBank/DDBJ databases">
        <authorList>
            <person name="Chen J."/>
            <person name="Zhu S."/>
            <person name="Yang J."/>
        </authorList>
    </citation>
    <scope>NUCLEOTIDE SEQUENCE [LARGE SCALE GENOMIC DNA]</scope>
    <source>
        <strain evidence="2 3">345S023</strain>
    </source>
</reference>
<keyword evidence="1" id="KW-0175">Coiled coil</keyword>
<evidence type="ECO:0000256" key="1">
    <source>
        <dbReference type="SAM" id="Coils"/>
    </source>
</evidence>
<dbReference type="RefSeq" id="WP_163085685.1">
    <property type="nucleotide sequence ID" value="NZ_JAAAWN010000013.1"/>
</dbReference>